<dbReference type="InterPro" id="IPR011989">
    <property type="entry name" value="ARM-like"/>
</dbReference>
<dbReference type="RefSeq" id="WP_149305749.1">
    <property type="nucleotide sequence ID" value="NZ_SRSD01000001.1"/>
</dbReference>
<accession>A0A5A9XQ11</accession>
<proteinExistence type="predicted"/>
<protein>
    <recommendedName>
        <fullName evidence="4">HEAT repeat</fullName>
    </recommendedName>
</protein>
<dbReference type="InterPro" id="IPR016024">
    <property type="entry name" value="ARM-type_fold"/>
</dbReference>
<keyword evidence="3" id="KW-1185">Reference proteome</keyword>
<dbReference type="Proteomes" id="UP000324298">
    <property type="component" value="Unassembled WGS sequence"/>
</dbReference>
<dbReference type="Pfam" id="PF13646">
    <property type="entry name" value="HEAT_2"/>
    <property type="match status" value="1"/>
</dbReference>
<dbReference type="Gene3D" id="1.25.10.10">
    <property type="entry name" value="Leucine-rich Repeat Variant"/>
    <property type="match status" value="1"/>
</dbReference>
<gene>
    <name evidence="2" type="ORF">ET418_01200</name>
</gene>
<evidence type="ECO:0000313" key="2">
    <source>
        <dbReference type="EMBL" id="KAA0895166.1"/>
    </source>
</evidence>
<dbReference type="EMBL" id="SRSD01000001">
    <property type="protein sequence ID" value="KAA0895166.1"/>
    <property type="molecule type" value="Genomic_DNA"/>
</dbReference>
<evidence type="ECO:0000313" key="3">
    <source>
        <dbReference type="Proteomes" id="UP000324298"/>
    </source>
</evidence>
<sequence length="724" mass="80142">MNKQPLDIPARAIDTKLLASLIIELNISLRYFKSYPAGHPIINASLNKVVALYAQLMNAHDEIVIAAAKNALLVENASLDKSNLVFRDFAGALFEHGIGALIFHKGLNVEELRSFNLILGLKREELSAQGGIEKVWEQSHITALDMRAIRYDLFSATDDDALTGSLKMEQSGEGLWERFARGLLGGSLGFGDADDAAGIDPKQLAQALNRRYRESGAREDDEYIDIFADLIEPEEGGREDATNRHIPGSRIAAFVANLDPGLRRTFLSKSFDIGVLGTHSALEDILGHMPDHVIAGILDDIGSNRVTVSPAIMTLLQRLSLHSASGAHDSLPFSPNAQEKLRIIFSEHAAEEPRSQNDGVTALPRPSSGVALPSSRQELCLLRETMQAGWLENCVGQIILRLVTAADDPAETESLAQNLGDMCGYLLQTGDYHQLLGIIEQANSPALPPAFREHLTERFCRRDFLEEVLNGLTTWGKSRFEDIRLLVETIGTPFIGPLLDSLAEEENMSLRRFMMDCLLEFGPAAKESILARLDDQRWYYLRNLLIMLRSLDDPEIVPHIRPLVMSRNPKVRQDALRTLLSYNDPVAERQLLRDLESNDKEVRLAAIGMAEKSRSPDVFRKLLAIVAKSGLSQLDLELKSTAIASLKEMGREEALPELLKVLGSVNLIRAKALTRLKLDIVRSLEGYPPPSVLPILEKIAKGSDELARQAEESLRTVRMKSDGQ</sequence>
<reference evidence="2 3" key="1">
    <citation type="submission" date="2019-04" db="EMBL/GenBank/DDBJ databases">
        <title>Geobacter ruber sp. nov., ferric-reducing bacteria isolated from paddy soil.</title>
        <authorList>
            <person name="Xu Z."/>
            <person name="Masuda Y."/>
            <person name="Itoh H."/>
            <person name="Senoo K."/>
        </authorList>
    </citation>
    <scope>NUCLEOTIDE SEQUENCE [LARGE SCALE GENOMIC DNA]</scope>
    <source>
        <strain evidence="2 3">Red88</strain>
    </source>
</reference>
<organism evidence="2 3">
    <name type="scientific">Oryzomonas rubra</name>
    <dbReference type="NCBI Taxonomy" id="2509454"/>
    <lineage>
        <taxon>Bacteria</taxon>
        <taxon>Pseudomonadati</taxon>
        <taxon>Thermodesulfobacteriota</taxon>
        <taxon>Desulfuromonadia</taxon>
        <taxon>Geobacterales</taxon>
        <taxon>Geobacteraceae</taxon>
        <taxon>Oryzomonas</taxon>
    </lineage>
</organism>
<evidence type="ECO:0000256" key="1">
    <source>
        <dbReference type="SAM" id="MobiDB-lite"/>
    </source>
</evidence>
<dbReference type="SUPFAM" id="SSF48371">
    <property type="entry name" value="ARM repeat"/>
    <property type="match status" value="1"/>
</dbReference>
<evidence type="ECO:0008006" key="4">
    <source>
        <dbReference type="Google" id="ProtNLM"/>
    </source>
</evidence>
<feature type="region of interest" description="Disordered" evidence="1">
    <location>
        <begin position="350"/>
        <end position="369"/>
    </location>
</feature>
<name>A0A5A9XQ11_9BACT</name>
<dbReference type="AlphaFoldDB" id="A0A5A9XQ11"/>
<dbReference type="OrthoDB" id="9766168at2"/>
<comment type="caution">
    <text evidence="2">The sequence shown here is derived from an EMBL/GenBank/DDBJ whole genome shotgun (WGS) entry which is preliminary data.</text>
</comment>